<dbReference type="Gene3D" id="3.30.40.10">
    <property type="entry name" value="Zinc/RING finger domain, C3HC4 (zinc finger)"/>
    <property type="match status" value="1"/>
</dbReference>
<dbReference type="InterPro" id="IPR017907">
    <property type="entry name" value="Znf_RING_CS"/>
</dbReference>
<feature type="compositionally biased region" description="Low complexity" evidence="7">
    <location>
        <begin position="1140"/>
        <end position="1162"/>
    </location>
</feature>
<evidence type="ECO:0000256" key="7">
    <source>
        <dbReference type="SAM" id="MobiDB-lite"/>
    </source>
</evidence>
<keyword evidence="3 6" id="KW-0863">Zinc-finger</keyword>
<name>A0A1W4XLD8_AGRPL</name>
<dbReference type="CDD" id="cd17082">
    <property type="entry name" value="RAWUL_PCGF2_like"/>
    <property type="match status" value="1"/>
</dbReference>
<evidence type="ECO:0000256" key="4">
    <source>
        <dbReference type="ARBA" id="ARBA00022833"/>
    </source>
</evidence>
<dbReference type="SUPFAM" id="SSF57850">
    <property type="entry name" value="RING/U-box"/>
    <property type="match status" value="1"/>
</dbReference>
<dbReference type="InterPro" id="IPR032443">
    <property type="entry name" value="RAWUL"/>
</dbReference>
<evidence type="ECO:0000313" key="9">
    <source>
        <dbReference type="Proteomes" id="UP000192223"/>
    </source>
</evidence>
<keyword evidence="2" id="KW-0479">Metal-binding</keyword>
<sequence>MYTLMLQYNKNLSRKIYELTNSVSFLFHRKSHAISIYIEHKLRSDPMTMHLPKLAKPEKIRLVEINSHLTCYLCKGYFIDATTISECLHSFCRSCLIKFLQDNSHCPICEVLINKAKPNIKLDKTLQDIVYKLVPELFLNEMLRRQRFYQKHPEAAAKATPEDRGEDTERTIFSPRDSISLSIEYIREDSTPGAIAIPPSNCKNGTEGTKNGTVAIANDLESLALRRYLQCPGMCRVEVLKKFICTKYNVDINKFYIEILYKRVPLPDHYTLIDIAYIYSWKRNEPMKFFFKIIDLDTNMDVSEDVEISSFPMKINKPPKPKRKTLDKIKTTGDNKKLNFDSVNSDNAKCDNKIDKDTSVLPKTIITNNDNGIESSQKLDEKSENKIEDKLKPSTKLEIDLRCTEGIAKLDETKRKSDEIKIIRNGEDDSNKDKTTEEVKVVQNVQDDLKMDKTTKELKVVRNVQNDLIKLDSQKLSKEYTKITLNRNSNMEIITKVQQVSNKNGQPIGLKITKQLVKKPVIDSNKTINNKLTESKRKLSPKHNSIQNHKKNVLGIEDKVEINPSCDVKNHSPANDFTSPPESSSEPLEVDPEKSKFLESFELTARSSLSPQKRNSITNHKTTPESFSKDLEIQKCNLGGPSSAQKRKPSSPMKHERASKKQKSLAGKTSPNKRKPESKNISNPTVRQMVSNVHQSATNVSKIVEQSSPKSKCNKTDLQSLFDSCKINIPSSLSITIKEGTEDKNLPPVKPVKNYIEILKLPDTEQKLLKDSKELDDEYRERPKLNITVSCSTNGIQNVPKGDGEIQNKLPKTTEETTSTTNTSVLEKGTQNKPSATTKVVASTYIPEKVTTTIPIKLAPLIANQSFQKMFEESIKKSNWCISTDGVDKEEKSPKEDSKHKTSTISTNETSNNKLNEKESQKIALDLTTDSNSSNSSSSGLINSSTKKNILEIATQLYKKSKLEQTKSAEDSSKQNKTATNNTSTYSRHISATATPNYTPSSIPLRLTQTLSNLHSASLGLNYTVSVTQNNSPKLSPKISVPSPKRNGDTSKVPTTTSPTDSKVKTSSPKTGSTPKLNTVSPPFSLSPKSSVNSCANSSDKGVKTTIATGSAAGGLFTSGGFCIVSSKGDEPAAKVPRLSASPKSTCSSSTSDAIKISAASPKAKDSSGSVGGSGGVNSQKQSSSKNDSGSSNNNGGASTMNPNEILEKYNIQNLAQLTANFNFPINLAMLPHNQLAALHQAMILRHFELQNRQNWLNMNPSPLVQYEKYLQSLSQKQGQILSKEN</sequence>
<evidence type="ECO:0000259" key="8">
    <source>
        <dbReference type="PROSITE" id="PS50089"/>
    </source>
</evidence>
<evidence type="ECO:0000313" key="10">
    <source>
        <dbReference type="RefSeq" id="XP_018336911.1"/>
    </source>
</evidence>
<keyword evidence="4" id="KW-0862">Zinc</keyword>
<feature type="region of interest" description="Disordered" evidence="7">
    <location>
        <begin position="535"/>
        <end position="687"/>
    </location>
</feature>
<dbReference type="PANTHER" id="PTHR10825:SF29">
    <property type="entry name" value="POLYCOMB GROUP RING FINGER PROTEIN 1"/>
    <property type="match status" value="1"/>
</dbReference>
<dbReference type="GO" id="GO:0035102">
    <property type="term" value="C:PRC1 complex"/>
    <property type="evidence" value="ECO:0007669"/>
    <property type="project" value="TreeGrafter"/>
</dbReference>
<comment type="subcellular location">
    <subcellularLocation>
        <location evidence="1">Nucleus</location>
    </subcellularLocation>
</comment>
<dbReference type="InterPro" id="IPR001841">
    <property type="entry name" value="Znf_RING"/>
</dbReference>
<dbReference type="GO" id="GO:1990841">
    <property type="term" value="F:promoter-specific chromatin binding"/>
    <property type="evidence" value="ECO:0007669"/>
    <property type="project" value="TreeGrafter"/>
</dbReference>
<dbReference type="PROSITE" id="PS00518">
    <property type="entry name" value="ZF_RING_1"/>
    <property type="match status" value="1"/>
</dbReference>
<dbReference type="FunFam" id="3.30.40.10:FF:000033">
    <property type="entry name" value="Polycomb group RING finger protein 3"/>
    <property type="match status" value="1"/>
</dbReference>
<gene>
    <name evidence="10" type="primary">LOC108745263</name>
</gene>
<evidence type="ECO:0000256" key="1">
    <source>
        <dbReference type="ARBA" id="ARBA00004123"/>
    </source>
</evidence>
<dbReference type="GO" id="GO:0008270">
    <property type="term" value="F:zinc ion binding"/>
    <property type="evidence" value="ECO:0007669"/>
    <property type="project" value="UniProtKB-KW"/>
</dbReference>
<dbReference type="InterPro" id="IPR013083">
    <property type="entry name" value="Znf_RING/FYVE/PHD"/>
</dbReference>
<dbReference type="GeneID" id="108745263"/>
<proteinExistence type="predicted"/>
<feature type="domain" description="RING-type" evidence="8">
    <location>
        <begin position="71"/>
        <end position="110"/>
    </location>
</feature>
<feature type="region of interest" description="Disordered" evidence="7">
    <location>
        <begin position="885"/>
        <end position="919"/>
    </location>
</feature>
<feature type="compositionally biased region" description="Polar residues" evidence="7">
    <location>
        <begin position="1050"/>
        <end position="1100"/>
    </location>
</feature>
<dbReference type="SMART" id="SM00184">
    <property type="entry name" value="RING"/>
    <property type="match status" value="1"/>
</dbReference>
<reference evidence="10" key="1">
    <citation type="submission" date="2025-08" db="UniProtKB">
        <authorList>
            <consortium name="RefSeq"/>
        </authorList>
    </citation>
    <scope>IDENTIFICATION</scope>
    <source>
        <tissue evidence="10">Entire body</tissue>
    </source>
</reference>
<dbReference type="Gene3D" id="3.10.20.90">
    <property type="entry name" value="Phosphatidylinositol 3-kinase Catalytic Subunit, Chain A, domain 1"/>
    <property type="match status" value="1"/>
</dbReference>
<dbReference type="FunCoup" id="A0A1W4XLD8">
    <property type="interactions" value="193"/>
</dbReference>
<dbReference type="PROSITE" id="PS50089">
    <property type="entry name" value="ZF_RING_2"/>
    <property type="match status" value="1"/>
</dbReference>
<dbReference type="RefSeq" id="XP_018336911.1">
    <property type="nucleotide sequence ID" value="XM_018481409.2"/>
</dbReference>
<feature type="compositionally biased region" description="Basic and acidic residues" evidence="7">
    <location>
        <begin position="886"/>
        <end position="900"/>
    </location>
</feature>
<feature type="compositionally biased region" description="Polar residues" evidence="7">
    <location>
        <begin position="605"/>
        <end position="626"/>
    </location>
</feature>
<feature type="region of interest" description="Disordered" evidence="7">
    <location>
        <begin position="1133"/>
        <end position="1202"/>
    </location>
</feature>
<feature type="region of interest" description="Disordered" evidence="7">
    <location>
        <begin position="1028"/>
        <end position="1102"/>
    </location>
</feature>
<evidence type="ECO:0000256" key="6">
    <source>
        <dbReference type="PROSITE-ProRule" id="PRU00175"/>
    </source>
</evidence>
<accession>A0A1W4XLD8</accession>
<feature type="compositionally biased region" description="Low complexity" evidence="7">
    <location>
        <begin position="903"/>
        <end position="913"/>
    </location>
</feature>
<evidence type="ECO:0000256" key="3">
    <source>
        <dbReference type="ARBA" id="ARBA00022771"/>
    </source>
</evidence>
<dbReference type="InParanoid" id="A0A1W4XLD8"/>
<evidence type="ECO:0000256" key="2">
    <source>
        <dbReference type="ARBA" id="ARBA00022723"/>
    </source>
</evidence>
<feature type="region of interest" description="Disordered" evidence="7">
    <location>
        <begin position="962"/>
        <end position="1001"/>
    </location>
</feature>
<dbReference type="Proteomes" id="UP000192223">
    <property type="component" value="Unplaced"/>
</dbReference>
<dbReference type="STRING" id="224129.A0A1W4XLD8"/>
<keyword evidence="9" id="KW-1185">Reference proteome</keyword>
<dbReference type="OrthoDB" id="10264655at2759"/>
<dbReference type="Pfam" id="PF16207">
    <property type="entry name" value="RAWUL"/>
    <property type="match status" value="1"/>
</dbReference>
<dbReference type="PANTHER" id="PTHR10825">
    <property type="entry name" value="RING FINGER DOMAIN-CONTAINING, POLYCOMB GROUP COMPONENT"/>
    <property type="match status" value="1"/>
</dbReference>
<dbReference type="GO" id="GO:0000122">
    <property type="term" value="P:negative regulation of transcription by RNA polymerase II"/>
    <property type="evidence" value="ECO:0007669"/>
    <property type="project" value="TreeGrafter"/>
</dbReference>
<dbReference type="Pfam" id="PF13923">
    <property type="entry name" value="zf-C3HC4_2"/>
    <property type="match status" value="1"/>
</dbReference>
<feature type="compositionally biased region" description="Basic and acidic residues" evidence="7">
    <location>
        <begin position="962"/>
        <end position="974"/>
    </location>
</feature>
<feature type="compositionally biased region" description="Low complexity" evidence="7">
    <location>
        <begin position="1177"/>
        <end position="1199"/>
    </location>
</feature>
<evidence type="ECO:0000256" key="5">
    <source>
        <dbReference type="ARBA" id="ARBA00023242"/>
    </source>
</evidence>
<protein>
    <submittedName>
        <fullName evidence="10">Polycomb group protein Psc-like isoform X1</fullName>
    </submittedName>
</protein>
<keyword evidence="5" id="KW-0539">Nucleus</keyword>
<feature type="compositionally biased region" description="Polar residues" evidence="7">
    <location>
        <begin position="975"/>
        <end position="1001"/>
    </location>
</feature>
<organism evidence="9 10">
    <name type="scientific">Agrilus planipennis</name>
    <name type="common">Emerald ash borer</name>
    <name type="synonym">Agrilus marcopoli</name>
    <dbReference type="NCBI Taxonomy" id="224129"/>
    <lineage>
        <taxon>Eukaryota</taxon>
        <taxon>Metazoa</taxon>
        <taxon>Ecdysozoa</taxon>
        <taxon>Arthropoda</taxon>
        <taxon>Hexapoda</taxon>
        <taxon>Insecta</taxon>
        <taxon>Pterygota</taxon>
        <taxon>Neoptera</taxon>
        <taxon>Endopterygota</taxon>
        <taxon>Coleoptera</taxon>
        <taxon>Polyphaga</taxon>
        <taxon>Elateriformia</taxon>
        <taxon>Buprestoidea</taxon>
        <taxon>Buprestidae</taxon>
        <taxon>Agrilinae</taxon>
        <taxon>Agrilus</taxon>
    </lineage>
</organism>
<feature type="region of interest" description="Disordered" evidence="7">
    <location>
        <begin position="796"/>
        <end position="833"/>
    </location>
</feature>